<gene>
    <name evidence="2" type="ORF">CEG18_29115</name>
</gene>
<dbReference type="SUPFAM" id="SSF53335">
    <property type="entry name" value="S-adenosyl-L-methionine-dependent methyltransferases"/>
    <property type="match status" value="1"/>
</dbReference>
<dbReference type="Gene3D" id="3.40.50.150">
    <property type="entry name" value="Vaccinia Virus protein VP39"/>
    <property type="match status" value="1"/>
</dbReference>
<accession>A0A246F308</accession>
<dbReference type="InterPro" id="IPR006342">
    <property type="entry name" value="FkbM_mtfrase"/>
</dbReference>
<dbReference type="RefSeq" id="WP_088421823.1">
    <property type="nucleotide sequence ID" value="NZ_NJBA01000053.1"/>
</dbReference>
<feature type="non-terminal residue" evidence="2">
    <location>
        <position position="1"/>
    </location>
</feature>
<reference evidence="2 3" key="1">
    <citation type="submission" date="2017-06" db="EMBL/GenBank/DDBJ databases">
        <title>Draft genome of Pseudomonas nitroreducens DF05.</title>
        <authorList>
            <person name="Iyer R."/>
        </authorList>
    </citation>
    <scope>NUCLEOTIDE SEQUENCE [LARGE SCALE GENOMIC DNA]</scope>
    <source>
        <strain evidence="2 3">DF05</strain>
    </source>
</reference>
<evidence type="ECO:0000259" key="1">
    <source>
        <dbReference type="Pfam" id="PF05050"/>
    </source>
</evidence>
<dbReference type="AlphaFoldDB" id="A0A246F308"/>
<dbReference type="InterPro" id="IPR029063">
    <property type="entry name" value="SAM-dependent_MTases_sf"/>
</dbReference>
<dbReference type="EMBL" id="NJBA01000053">
    <property type="protein sequence ID" value="OWP46356.1"/>
    <property type="molecule type" value="Genomic_DNA"/>
</dbReference>
<feature type="domain" description="Methyltransferase FkbM" evidence="1">
    <location>
        <begin position="11"/>
        <end position="146"/>
    </location>
</feature>
<protein>
    <recommendedName>
        <fullName evidence="1">Methyltransferase FkbM domain-containing protein</fullName>
    </recommendedName>
</protein>
<name>A0A246F308_PSENT</name>
<organism evidence="2 3">
    <name type="scientific">Pseudomonas nitroreducens</name>
    <dbReference type="NCBI Taxonomy" id="46680"/>
    <lineage>
        <taxon>Bacteria</taxon>
        <taxon>Pseudomonadati</taxon>
        <taxon>Pseudomonadota</taxon>
        <taxon>Gammaproteobacteria</taxon>
        <taxon>Pseudomonadales</taxon>
        <taxon>Pseudomonadaceae</taxon>
        <taxon>Pseudomonas</taxon>
    </lineage>
</organism>
<comment type="caution">
    <text evidence="2">The sequence shown here is derived from an EMBL/GenBank/DDBJ whole genome shotgun (WGS) entry which is preliminary data.</text>
</comment>
<sequence length="148" mass="16760">GEESALYHAHGVEHVVWFEANEALLPALQQNIARYPMQQFIAPYPLFSENKTLKLNITNNPQSTSVFELGKHAEYYPGIVVNQVREVQAYRLDALMAVDPPYLPFTDCDFINIDTQGAELAILKGMGQYLRQPSLKGIYLEVNSEPLY</sequence>
<dbReference type="NCBIfam" id="TIGR01444">
    <property type="entry name" value="fkbM_fam"/>
    <property type="match status" value="1"/>
</dbReference>
<evidence type="ECO:0000313" key="2">
    <source>
        <dbReference type="EMBL" id="OWP46356.1"/>
    </source>
</evidence>
<evidence type="ECO:0000313" key="3">
    <source>
        <dbReference type="Proteomes" id="UP000198145"/>
    </source>
</evidence>
<dbReference type="Pfam" id="PF05050">
    <property type="entry name" value="Methyltransf_21"/>
    <property type="match status" value="1"/>
</dbReference>
<dbReference type="Proteomes" id="UP000198145">
    <property type="component" value="Unassembled WGS sequence"/>
</dbReference>
<proteinExistence type="predicted"/>
<feature type="non-terminal residue" evidence="2">
    <location>
        <position position="148"/>
    </location>
</feature>